<keyword evidence="5" id="KW-0833">Ubl conjugation pathway</keyword>
<evidence type="ECO:0000256" key="1">
    <source>
        <dbReference type="ARBA" id="ARBA00004141"/>
    </source>
</evidence>
<feature type="domain" description="RING-type" evidence="12">
    <location>
        <begin position="318"/>
        <end position="356"/>
    </location>
</feature>
<keyword evidence="3" id="KW-0479">Metal-binding</keyword>
<dbReference type="GO" id="GO:1904294">
    <property type="term" value="P:positive regulation of ERAD pathway"/>
    <property type="evidence" value="ECO:0007669"/>
    <property type="project" value="InterPro"/>
</dbReference>
<reference evidence="13" key="1">
    <citation type="submission" date="2023-03" db="EMBL/GenBank/DDBJ databases">
        <authorList>
            <person name="Steffen K."/>
            <person name="Cardenas P."/>
        </authorList>
    </citation>
    <scope>NUCLEOTIDE SEQUENCE</scope>
</reference>
<evidence type="ECO:0000256" key="3">
    <source>
        <dbReference type="ARBA" id="ARBA00022723"/>
    </source>
</evidence>
<evidence type="ECO:0000256" key="10">
    <source>
        <dbReference type="SAM" id="MobiDB-lite"/>
    </source>
</evidence>
<dbReference type="CDD" id="cd16532">
    <property type="entry name" value="RING-HC_RNFT1-like"/>
    <property type="match status" value="1"/>
</dbReference>
<dbReference type="PANTHER" id="PTHR15860">
    <property type="entry name" value="UNCHARACTERIZED RING FINGER-CONTAINING PROTEIN"/>
    <property type="match status" value="1"/>
</dbReference>
<evidence type="ECO:0000256" key="8">
    <source>
        <dbReference type="ARBA" id="ARBA00023136"/>
    </source>
</evidence>
<keyword evidence="6" id="KW-0862">Zinc</keyword>
<dbReference type="PROSITE" id="PS00518">
    <property type="entry name" value="ZF_RING_1"/>
    <property type="match status" value="1"/>
</dbReference>
<dbReference type="GO" id="GO:0061630">
    <property type="term" value="F:ubiquitin protein ligase activity"/>
    <property type="evidence" value="ECO:0007669"/>
    <property type="project" value="InterPro"/>
</dbReference>
<evidence type="ECO:0000256" key="2">
    <source>
        <dbReference type="ARBA" id="ARBA00022692"/>
    </source>
</evidence>
<gene>
    <name evidence="13" type="ORF">GBAR_LOCUS23847</name>
</gene>
<comment type="caution">
    <text evidence="13">The sequence shown here is derived from an EMBL/GenBank/DDBJ whole genome shotgun (WGS) entry which is preliminary data.</text>
</comment>
<organism evidence="13 14">
    <name type="scientific">Geodia barretti</name>
    <name type="common">Barrett's horny sponge</name>
    <dbReference type="NCBI Taxonomy" id="519541"/>
    <lineage>
        <taxon>Eukaryota</taxon>
        <taxon>Metazoa</taxon>
        <taxon>Porifera</taxon>
        <taxon>Demospongiae</taxon>
        <taxon>Heteroscleromorpha</taxon>
        <taxon>Tetractinellida</taxon>
        <taxon>Astrophorina</taxon>
        <taxon>Geodiidae</taxon>
        <taxon>Geodia</taxon>
    </lineage>
</organism>
<evidence type="ECO:0000259" key="12">
    <source>
        <dbReference type="PROSITE" id="PS50089"/>
    </source>
</evidence>
<dbReference type="EMBL" id="CASHTH010003294">
    <property type="protein sequence ID" value="CAI8043004.1"/>
    <property type="molecule type" value="Genomic_DNA"/>
</dbReference>
<feature type="region of interest" description="Disordered" evidence="10">
    <location>
        <begin position="33"/>
        <end position="70"/>
    </location>
</feature>
<feature type="transmembrane region" description="Helical" evidence="11">
    <location>
        <begin position="186"/>
        <end position="203"/>
    </location>
</feature>
<name>A0AA35T819_GEOBA</name>
<dbReference type="GO" id="GO:0016020">
    <property type="term" value="C:membrane"/>
    <property type="evidence" value="ECO:0007669"/>
    <property type="project" value="UniProtKB-SubCell"/>
</dbReference>
<dbReference type="Pfam" id="PF13639">
    <property type="entry name" value="zf-RING_2"/>
    <property type="match status" value="1"/>
</dbReference>
<evidence type="ECO:0000256" key="9">
    <source>
        <dbReference type="PROSITE-ProRule" id="PRU00175"/>
    </source>
</evidence>
<keyword evidence="4 9" id="KW-0863">Zinc-finger</keyword>
<evidence type="ECO:0000256" key="6">
    <source>
        <dbReference type="ARBA" id="ARBA00022833"/>
    </source>
</evidence>
<proteinExistence type="predicted"/>
<comment type="subcellular location">
    <subcellularLocation>
        <location evidence="1">Membrane</location>
        <topology evidence="1">Multi-pass membrane protein</topology>
    </subcellularLocation>
</comment>
<feature type="compositionally biased region" description="Gly residues" evidence="10">
    <location>
        <begin position="137"/>
        <end position="148"/>
    </location>
</feature>
<dbReference type="InterPro" id="IPR013083">
    <property type="entry name" value="Znf_RING/FYVE/PHD"/>
</dbReference>
<feature type="transmembrane region" description="Helical" evidence="11">
    <location>
        <begin position="279"/>
        <end position="297"/>
    </location>
</feature>
<feature type="region of interest" description="Disordered" evidence="10">
    <location>
        <begin position="127"/>
        <end position="168"/>
    </location>
</feature>
<dbReference type="InterPro" id="IPR001841">
    <property type="entry name" value="Znf_RING"/>
</dbReference>
<evidence type="ECO:0000313" key="13">
    <source>
        <dbReference type="EMBL" id="CAI8043004.1"/>
    </source>
</evidence>
<keyword evidence="14" id="KW-1185">Reference proteome</keyword>
<dbReference type="SUPFAM" id="SSF57850">
    <property type="entry name" value="RING/U-box"/>
    <property type="match status" value="1"/>
</dbReference>
<evidence type="ECO:0000256" key="5">
    <source>
        <dbReference type="ARBA" id="ARBA00022786"/>
    </source>
</evidence>
<dbReference type="PROSITE" id="PS50089">
    <property type="entry name" value="ZF_RING_2"/>
    <property type="match status" value="1"/>
</dbReference>
<keyword evidence="7 11" id="KW-1133">Transmembrane helix</keyword>
<dbReference type="Proteomes" id="UP001174909">
    <property type="component" value="Unassembled WGS sequence"/>
</dbReference>
<evidence type="ECO:0000256" key="11">
    <source>
        <dbReference type="SAM" id="Phobius"/>
    </source>
</evidence>
<keyword evidence="8 11" id="KW-0472">Membrane</keyword>
<evidence type="ECO:0000256" key="4">
    <source>
        <dbReference type="ARBA" id="ARBA00022771"/>
    </source>
</evidence>
<feature type="compositionally biased region" description="Polar residues" evidence="10">
    <location>
        <begin position="50"/>
        <end position="60"/>
    </location>
</feature>
<accession>A0AA35T819</accession>
<dbReference type="InterPro" id="IPR017907">
    <property type="entry name" value="Znf_RING_CS"/>
</dbReference>
<dbReference type="PANTHER" id="PTHR15860:SF0">
    <property type="entry name" value="LP20373P"/>
    <property type="match status" value="1"/>
</dbReference>
<evidence type="ECO:0000313" key="14">
    <source>
        <dbReference type="Proteomes" id="UP001174909"/>
    </source>
</evidence>
<protein>
    <submittedName>
        <fullName evidence="13">RING finger and transmembrane domain-containing protein 2</fullName>
    </submittedName>
</protein>
<keyword evidence="2 11" id="KW-0812">Transmembrane</keyword>
<feature type="transmembrane region" description="Helical" evidence="11">
    <location>
        <begin position="223"/>
        <end position="245"/>
    </location>
</feature>
<dbReference type="AlphaFoldDB" id="A0AA35T819"/>
<dbReference type="Gene3D" id="3.30.40.10">
    <property type="entry name" value="Zinc/RING finger domain, C3HC4 (zinc finger)"/>
    <property type="match status" value="1"/>
</dbReference>
<dbReference type="GO" id="GO:0008270">
    <property type="term" value="F:zinc ion binding"/>
    <property type="evidence" value="ECO:0007669"/>
    <property type="project" value="UniProtKB-KW"/>
</dbReference>
<dbReference type="SMART" id="SM00184">
    <property type="entry name" value="RING"/>
    <property type="match status" value="1"/>
</dbReference>
<sequence>MSKTAMKSGRARMMNGRGQEVGIDLDAGVVEGVPPGAEYPAGGNPRSHSRSQSWSFNSRGQRPGAGELPSSLAALTPITSVIREIVPSFGGSETESSSAESPLLISRAASQASLPLLSSGIRFGDPGSPISTLPHRTGGGVGGGGGRVGEGERGGERGTAGGGGNEEQQQNIGFEISDGVRWLEHNAIFIILLLLKFACLIFKSPNFGIDLWNLLWSICVTDYIIRFGTMALKALVAGCFLIILPSRKKGKYYMLLEFISQFYRNLLPLPLWFRYLSNSHHTGAIFAIIITATYLMIKGGTYGTTPTKDEMMQSSNSCPICQEAFEQPVMLKCRHIFCEDCVLQWFDRQSTCPLCRATIASSPKWRDGSTAAWPSLF</sequence>
<evidence type="ECO:0000256" key="7">
    <source>
        <dbReference type="ARBA" id="ARBA00022989"/>
    </source>
</evidence>
<dbReference type="InterPro" id="IPR044235">
    <property type="entry name" value="RNFT1/2"/>
</dbReference>